<dbReference type="AlphaFoldDB" id="A0A7Y9I7Z8"/>
<protein>
    <submittedName>
        <fullName evidence="2">Uncharacterized protein (TIGR03086 family)</fullName>
    </submittedName>
</protein>
<evidence type="ECO:0000259" key="1">
    <source>
        <dbReference type="Pfam" id="PF11716"/>
    </source>
</evidence>
<dbReference type="Gene3D" id="1.20.120.450">
    <property type="entry name" value="dinb family like domain"/>
    <property type="match status" value="1"/>
</dbReference>
<reference evidence="2 3" key="1">
    <citation type="submission" date="2020-07" db="EMBL/GenBank/DDBJ databases">
        <title>Sequencing the genomes of 1000 actinobacteria strains.</title>
        <authorList>
            <person name="Klenk H.-P."/>
        </authorList>
    </citation>
    <scope>NUCLEOTIDE SEQUENCE [LARGE SCALE GENOMIC DNA]</scope>
    <source>
        <strain evidence="2 3">DSM 22083</strain>
    </source>
</reference>
<keyword evidence="3" id="KW-1185">Reference proteome</keyword>
<dbReference type="NCBIfam" id="TIGR03086">
    <property type="entry name" value="TIGR03086 family metal-binding protein"/>
    <property type="match status" value="1"/>
</dbReference>
<name>A0A7Y9I7Z8_9ACTN</name>
<accession>A0A7Y9I7Z8</accession>
<dbReference type="Pfam" id="PF11716">
    <property type="entry name" value="MDMPI_N"/>
    <property type="match status" value="1"/>
</dbReference>
<sequence length="199" mass="21453">MPTDSLIAQHAVAARRTVELAEQATPQQLDAPTPCAGWNLRQVLDHMTTENLGFAAAARGRGNDLEPWAGDPNRADPVADYAAATKTLLEAFAEPGVLERSFALPLLTREREFPGAQAVLMQHVDSVVHAWDLARTLDLPLEFDDEILQPVLDLSEQIPDDASRTAPGSPFGPAVPYADDASSLDKIVALLGRSPSWPN</sequence>
<dbReference type="NCBIfam" id="TIGR03083">
    <property type="entry name" value="maleylpyruvate isomerase family mycothiol-dependent enzyme"/>
    <property type="match status" value="1"/>
</dbReference>
<dbReference type="GO" id="GO:0046872">
    <property type="term" value="F:metal ion binding"/>
    <property type="evidence" value="ECO:0007669"/>
    <property type="project" value="InterPro"/>
</dbReference>
<dbReference type="EMBL" id="JACCBU010000001">
    <property type="protein sequence ID" value="NYE72011.1"/>
    <property type="molecule type" value="Genomic_DNA"/>
</dbReference>
<dbReference type="InterPro" id="IPR024344">
    <property type="entry name" value="MDMPI_metal-binding"/>
</dbReference>
<gene>
    <name evidence="2" type="ORF">BKA15_003340</name>
</gene>
<dbReference type="RefSeq" id="WP_179752547.1">
    <property type="nucleotide sequence ID" value="NZ_JACCBU010000001.1"/>
</dbReference>
<comment type="caution">
    <text evidence="2">The sequence shown here is derived from an EMBL/GenBank/DDBJ whole genome shotgun (WGS) entry which is preliminary data.</text>
</comment>
<dbReference type="Proteomes" id="UP000569914">
    <property type="component" value="Unassembled WGS sequence"/>
</dbReference>
<dbReference type="InterPro" id="IPR017517">
    <property type="entry name" value="Maleyloyr_isom"/>
</dbReference>
<organism evidence="2 3">
    <name type="scientific">Microlunatus parietis</name>
    <dbReference type="NCBI Taxonomy" id="682979"/>
    <lineage>
        <taxon>Bacteria</taxon>
        <taxon>Bacillati</taxon>
        <taxon>Actinomycetota</taxon>
        <taxon>Actinomycetes</taxon>
        <taxon>Propionibacteriales</taxon>
        <taxon>Propionibacteriaceae</taxon>
        <taxon>Microlunatus</taxon>
    </lineage>
</organism>
<evidence type="ECO:0000313" key="2">
    <source>
        <dbReference type="EMBL" id="NYE72011.1"/>
    </source>
</evidence>
<evidence type="ECO:0000313" key="3">
    <source>
        <dbReference type="Proteomes" id="UP000569914"/>
    </source>
</evidence>
<dbReference type="InterPro" id="IPR034660">
    <property type="entry name" value="DinB/YfiT-like"/>
</dbReference>
<dbReference type="InterPro" id="IPR017520">
    <property type="entry name" value="CHP03086"/>
</dbReference>
<dbReference type="SUPFAM" id="SSF109854">
    <property type="entry name" value="DinB/YfiT-like putative metalloenzymes"/>
    <property type="match status" value="1"/>
</dbReference>
<proteinExistence type="predicted"/>
<feature type="domain" description="Mycothiol-dependent maleylpyruvate isomerase metal-binding" evidence="1">
    <location>
        <begin position="13"/>
        <end position="134"/>
    </location>
</feature>